<dbReference type="InterPro" id="IPR037041">
    <property type="entry name" value="Trigger_fac_C_sf"/>
</dbReference>
<sequence length="432" mass="47784">MSSVETLSAVQRRLNATIPQQLIRGEVEKRIKRIGRTAKVAGFRPGKVPFKILEQQYGAEVYQEVLGDALQKSFADVAEAEQLKVVGYPNFEVKQASAENVDYSATFEVYPEATLGDLSAQEVTRVNYVLSDADVDNTIDTLRKQRTTYVAADRAAQNDDQVKIDFRGTLDGEVFSGGEAKDYPFVLGQGRMLPDFESAVLGLKAGESKSFDMTFPADYHGKDVAGKQVTFAITVNAVEAPVLPEVDAEFAKSLGVASGDIAELRAEIRTNLDREIQRRLKVRNKEAAMDALLNIGELEVPKTMLDWEAQNLQQQAMRDMEGRGIKVPKGATLPVELFAERAVKRVKLGVILNVLVEQNGLAAKPEQVQALVQEYAASFEQPEEVVKWYAADPARTQEVENLALEDNVVAYVLKHAKVSDKAIEFKELMENN</sequence>
<dbReference type="Proteomes" id="UP000033070">
    <property type="component" value="Chromosome"/>
</dbReference>
<accession>A0A2Z6G9P6</accession>
<comment type="similarity">
    <text evidence="2 11 13">Belongs to the FKBP-type PPIase family. Tig subfamily.</text>
</comment>
<evidence type="ECO:0000256" key="7">
    <source>
        <dbReference type="ARBA" id="ARBA00023186"/>
    </source>
</evidence>
<feature type="domain" description="PPIase FKBP-type" evidence="14">
    <location>
        <begin position="159"/>
        <end position="241"/>
    </location>
</feature>
<evidence type="ECO:0000256" key="5">
    <source>
        <dbReference type="ARBA" id="ARBA00022618"/>
    </source>
</evidence>
<comment type="domain">
    <text evidence="11">Consists of 3 domains; the N-terminus binds the ribosome, the middle domain has PPIase activity, while the C-terminus has intrinsic chaperone activity on its own.</text>
</comment>
<dbReference type="PIRSF" id="PIRSF003095">
    <property type="entry name" value="Trigger_factor"/>
    <property type="match status" value="1"/>
</dbReference>
<reference evidence="15 16" key="1">
    <citation type="submission" date="2018-06" db="EMBL/GenBank/DDBJ databases">
        <title>OYT1 Genome Sequencing.</title>
        <authorList>
            <person name="Kato S."/>
            <person name="Itoh T."/>
            <person name="Ohkuma M."/>
        </authorList>
    </citation>
    <scope>NUCLEOTIDE SEQUENCE [LARGE SCALE GENOMIC DNA]</scope>
    <source>
        <strain evidence="15 16">OYT1</strain>
    </source>
</reference>
<evidence type="ECO:0000256" key="9">
    <source>
        <dbReference type="ARBA" id="ARBA00023306"/>
    </source>
</evidence>
<comment type="subcellular location">
    <subcellularLocation>
        <location evidence="11">Cytoplasm</location>
    </subcellularLocation>
    <text evidence="11">About half TF is bound to the ribosome near the polypeptide exit tunnel while the other half is free in the cytoplasm.</text>
</comment>
<dbReference type="GO" id="GO:0044183">
    <property type="term" value="F:protein folding chaperone"/>
    <property type="evidence" value="ECO:0007669"/>
    <property type="project" value="TreeGrafter"/>
</dbReference>
<dbReference type="InterPro" id="IPR008880">
    <property type="entry name" value="Trigger_fac_C"/>
</dbReference>
<evidence type="ECO:0000256" key="2">
    <source>
        <dbReference type="ARBA" id="ARBA00005464"/>
    </source>
</evidence>
<evidence type="ECO:0000256" key="8">
    <source>
        <dbReference type="ARBA" id="ARBA00023235"/>
    </source>
</evidence>
<dbReference type="Pfam" id="PF05697">
    <property type="entry name" value="Trigger_N"/>
    <property type="match status" value="1"/>
</dbReference>
<dbReference type="Pfam" id="PF05698">
    <property type="entry name" value="Trigger_C"/>
    <property type="match status" value="1"/>
</dbReference>
<dbReference type="InterPro" id="IPR027304">
    <property type="entry name" value="Trigger_fact/SurA_dom_sf"/>
</dbReference>
<dbReference type="Pfam" id="PF00254">
    <property type="entry name" value="FKBP_C"/>
    <property type="match status" value="1"/>
</dbReference>
<comment type="function">
    <text evidence="11">Involved in protein export. Acts as a chaperone by maintaining the newly synthesized protein in an open conformation. Functions as a peptidyl-prolyl cis-trans isomerase.</text>
</comment>
<evidence type="ECO:0000256" key="3">
    <source>
        <dbReference type="ARBA" id="ARBA00013194"/>
    </source>
</evidence>
<dbReference type="RefSeq" id="WP_062625410.1">
    <property type="nucleotide sequence ID" value="NZ_AP018738.1"/>
</dbReference>
<dbReference type="InterPro" id="IPR008881">
    <property type="entry name" value="Trigger_fac_ribosome-bd_bac"/>
</dbReference>
<dbReference type="AlphaFoldDB" id="A0A2Z6G9P6"/>
<dbReference type="HAMAP" id="MF_00303">
    <property type="entry name" value="Trigger_factor_Tig"/>
    <property type="match status" value="1"/>
</dbReference>
<dbReference type="GO" id="GO:0043335">
    <property type="term" value="P:protein unfolding"/>
    <property type="evidence" value="ECO:0007669"/>
    <property type="project" value="TreeGrafter"/>
</dbReference>
<keyword evidence="16" id="KW-1185">Reference proteome</keyword>
<dbReference type="FunFam" id="3.10.50.40:FF:000001">
    <property type="entry name" value="Trigger factor"/>
    <property type="match status" value="1"/>
</dbReference>
<dbReference type="STRING" id="1188319.OYT1_00141"/>
<dbReference type="EC" id="5.2.1.8" evidence="3 11"/>
<evidence type="ECO:0000256" key="1">
    <source>
        <dbReference type="ARBA" id="ARBA00000971"/>
    </source>
</evidence>
<dbReference type="InterPro" id="IPR036611">
    <property type="entry name" value="Trigger_fac_ribosome-bd_sf"/>
</dbReference>
<keyword evidence="11" id="KW-0963">Cytoplasm</keyword>
<dbReference type="PANTHER" id="PTHR30560:SF3">
    <property type="entry name" value="TRIGGER FACTOR-LIKE PROTEIN TIG, CHLOROPLASTIC"/>
    <property type="match status" value="1"/>
</dbReference>
<dbReference type="Gene3D" id="3.10.50.40">
    <property type="match status" value="1"/>
</dbReference>
<evidence type="ECO:0000256" key="12">
    <source>
        <dbReference type="PROSITE-ProRule" id="PRU00277"/>
    </source>
</evidence>
<dbReference type="SUPFAM" id="SSF109998">
    <property type="entry name" value="Triger factor/SurA peptide-binding domain-like"/>
    <property type="match status" value="1"/>
</dbReference>
<dbReference type="GO" id="GO:0015031">
    <property type="term" value="P:protein transport"/>
    <property type="evidence" value="ECO:0007669"/>
    <property type="project" value="UniProtKB-UniRule"/>
</dbReference>
<keyword evidence="7 11" id="KW-0143">Chaperone</keyword>
<dbReference type="InterPro" id="IPR046357">
    <property type="entry name" value="PPIase_dom_sf"/>
</dbReference>
<dbReference type="GO" id="GO:0051301">
    <property type="term" value="P:cell division"/>
    <property type="evidence" value="ECO:0007669"/>
    <property type="project" value="UniProtKB-KW"/>
</dbReference>
<dbReference type="SUPFAM" id="SSF54534">
    <property type="entry name" value="FKBP-like"/>
    <property type="match status" value="1"/>
</dbReference>
<dbReference type="GO" id="GO:0003755">
    <property type="term" value="F:peptidyl-prolyl cis-trans isomerase activity"/>
    <property type="evidence" value="ECO:0007669"/>
    <property type="project" value="UniProtKB-UniRule"/>
</dbReference>
<evidence type="ECO:0000256" key="13">
    <source>
        <dbReference type="RuleBase" id="RU003914"/>
    </source>
</evidence>
<dbReference type="KEGG" id="fam:OYT1_ch0611"/>
<dbReference type="GO" id="GO:0051083">
    <property type="term" value="P:'de novo' cotranslational protein folding"/>
    <property type="evidence" value="ECO:0007669"/>
    <property type="project" value="TreeGrafter"/>
</dbReference>
<dbReference type="Gene3D" id="1.10.3120.10">
    <property type="entry name" value="Trigger factor, C-terminal domain"/>
    <property type="match status" value="1"/>
</dbReference>
<evidence type="ECO:0000256" key="4">
    <source>
        <dbReference type="ARBA" id="ARBA00016902"/>
    </source>
</evidence>
<dbReference type="Gene3D" id="3.30.70.1050">
    <property type="entry name" value="Trigger factor ribosome-binding domain"/>
    <property type="match status" value="1"/>
</dbReference>
<dbReference type="PROSITE" id="PS50059">
    <property type="entry name" value="FKBP_PPIASE"/>
    <property type="match status" value="1"/>
</dbReference>
<organism evidence="15 16">
    <name type="scientific">Ferriphaselus amnicola</name>
    <dbReference type="NCBI Taxonomy" id="1188319"/>
    <lineage>
        <taxon>Bacteria</taxon>
        <taxon>Pseudomonadati</taxon>
        <taxon>Pseudomonadota</taxon>
        <taxon>Betaproteobacteria</taxon>
        <taxon>Nitrosomonadales</taxon>
        <taxon>Gallionellaceae</taxon>
        <taxon>Ferriphaselus</taxon>
    </lineage>
</organism>
<dbReference type="SUPFAM" id="SSF102735">
    <property type="entry name" value="Trigger factor ribosome-binding domain"/>
    <property type="match status" value="1"/>
</dbReference>
<evidence type="ECO:0000256" key="11">
    <source>
        <dbReference type="HAMAP-Rule" id="MF_00303"/>
    </source>
</evidence>
<dbReference type="GO" id="GO:0005737">
    <property type="term" value="C:cytoplasm"/>
    <property type="evidence" value="ECO:0007669"/>
    <property type="project" value="UniProtKB-SubCell"/>
</dbReference>
<comment type="catalytic activity">
    <reaction evidence="1 11 12">
        <text>[protein]-peptidylproline (omega=180) = [protein]-peptidylproline (omega=0)</text>
        <dbReference type="Rhea" id="RHEA:16237"/>
        <dbReference type="Rhea" id="RHEA-COMP:10747"/>
        <dbReference type="Rhea" id="RHEA-COMP:10748"/>
        <dbReference type="ChEBI" id="CHEBI:83833"/>
        <dbReference type="ChEBI" id="CHEBI:83834"/>
        <dbReference type="EC" id="5.2.1.8"/>
    </reaction>
</comment>
<evidence type="ECO:0000259" key="14">
    <source>
        <dbReference type="PROSITE" id="PS50059"/>
    </source>
</evidence>
<evidence type="ECO:0000313" key="15">
    <source>
        <dbReference type="EMBL" id="BBE50178.1"/>
    </source>
</evidence>
<proteinExistence type="inferred from homology"/>
<evidence type="ECO:0000313" key="16">
    <source>
        <dbReference type="Proteomes" id="UP000033070"/>
    </source>
</evidence>
<dbReference type="InterPro" id="IPR001179">
    <property type="entry name" value="PPIase_FKBP_dom"/>
</dbReference>
<keyword evidence="9 11" id="KW-0131">Cell cycle</keyword>
<keyword evidence="8 11" id="KW-0413">Isomerase</keyword>
<keyword evidence="5 11" id="KW-0132">Cell division</keyword>
<evidence type="ECO:0000256" key="10">
    <source>
        <dbReference type="ARBA" id="ARBA00029986"/>
    </source>
</evidence>
<name>A0A2Z6G9P6_9PROT</name>
<dbReference type="GO" id="GO:0043022">
    <property type="term" value="F:ribosome binding"/>
    <property type="evidence" value="ECO:0007669"/>
    <property type="project" value="TreeGrafter"/>
</dbReference>
<dbReference type="OrthoDB" id="9767721at2"/>
<gene>
    <name evidence="11" type="primary">tig</name>
    <name evidence="15" type="ORF">OYT1_ch0611</name>
</gene>
<keyword evidence="6 11" id="KW-0697">Rotamase</keyword>
<dbReference type="EMBL" id="AP018738">
    <property type="protein sequence ID" value="BBE50178.1"/>
    <property type="molecule type" value="Genomic_DNA"/>
</dbReference>
<protein>
    <recommendedName>
        <fullName evidence="4 11">Trigger factor</fullName>
        <shortName evidence="11">TF</shortName>
        <ecNumber evidence="3 11">5.2.1.8</ecNumber>
    </recommendedName>
    <alternativeName>
        <fullName evidence="10 11">PPIase</fullName>
    </alternativeName>
</protein>
<dbReference type="PANTHER" id="PTHR30560">
    <property type="entry name" value="TRIGGER FACTOR CHAPERONE AND PEPTIDYL-PROLYL CIS/TRANS ISOMERASE"/>
    <property type="match status" value="1"/>
</dbReference>
<dbReference type="InterPro" id="IPR005215">
    <property type="entry name" value="Trig_fac"/>
</dbReference>
<dbReference type="NCBIfam" id="TIGR00115">
    <property type="entry name" value="tig"/>
    <property type="match status" value="1"/>
</dbReference>
<evidence type="ECO:0000256" key="6">
    <source>
        <dbReference type="ARBA" id="ARBA00023110"/>
    </source>
</evidence>